<dbReference type="InterPro" id="IPR036522">
    <property type="entry name" value="MoaC_sf"/>
</dbReference>
<keyword evidence="10" id="KW-0408">Iron</keyword>
<evidence type="ECO:0000256" key="6">
    <source>
        <dbReference type="ARBA" id="ARBA00022485"/>
    </source>
</evidence>
<evidence type="ECO:0000256" key="5">
    <source>
        <dbReference type="ARBA" id="ARBA00009862"/>
    </source>
</evidence>
<name>A0A0D0AHG3_9AGAM</name>
<comment type="similarity">
    <text evidence="4">In the C-terminal section; belongs to the MoaC family.</text>
</comment>
<comment type="catalytic activity">
    <reaction evidence="1">
        <text>(8S)-3',8-cyclo-7,8-dihydroguanosine 5'-triphosphate = cyclic pyranopterin phosphate + diphosphate</text>
        <dbReference type="Rhea" id="RHEA:49580"/>
        <dbReference type="ChEBI" id="CHEBI:33019"/>
        <dbReference type="ChEBI" id="CHEBI:59648"/>
        <dbReference type="ChEBI" id="CHEBI:131766"/>
        <dbReference type="EC" id="4.6.1.17"/>
    </reaction>
</comment>
<dbReference type="InParanoid" id="A0A0D0AHG3"/>
<dbReference type="InterPro" id="IPR007197">
    <property type="entry name" value="rSAM"/>
</dbReference>
<comment type="catalytic activity">
    <reaction evidence="15">
        <text>GTP + AH2 + S-adenosyl-L-methionine = (8S)-3',8-cyclo-7,8-dihydroguanosine 5'-triphosphate + 5'-deoxyadenosine + L-methionine + A + H(+)</text>
        <dbReference type="Rhea" id="RHEA:49576"/>
        <dbReference type="ChEBI" id="CHEBI:13193"/>
        <dbReference type="ChEBI" id="CHEBI:15378"/>
        <dbReference type="ChEBI" id="CHEBI:17319"/>
        <dbReference type="ChEBI" id="CHEBI:17499"/>
        <dbReference type="ChEBI" id="CHEBI:37565"/>
        <dbReference type="ChEBI" id="CHEBI:57844"/>
        <dbReference type="ChEBI" id="CHEBI:59789"/>
        <dbReference type="ChEBI" id="CHEBI:131766"/>
        <dbReference type="EC" id="4.1.99.22"/>
    </reaction>
</comment>
<evidence type="ECO:0000256" key="9">
    <source>
        <dbReference type="ARBA" id="ARBA00022741"/>
    </source>
</evidence>
<dbReference type="InterPro" id="IPR010505">
    <property type="entry name" value="MoaA_twitch"/>
</dbReference>
<comment type="similarity">
    <text evidence="5">In the N-terminal section; belongs to the radical SAM superfamily. MoaA family.</text>
</comment>
<keyword evidence="9" id="KW-0547">Nucleotide-binding</keyword>
<evidence type="ECO:0000313" key="17">
    <source>
        <dbReference type="EMBL" id="KIK49525.1"/>
    </source>
</evidence>
<dbReference type="InterPro" id="IPR002820">
    <property type="entry name" value="Mopterin_CF_biosynth-C_dom"/>
</dbReference>
<dbReference type="SFLD" id="SFLDG01386">
    <property type="entry name" value="main_SPASM_domain-containing"/>
    <property type="match status" value="1"/>
</dbReference>
<dbReference type="AlphaFoldDB" id="A0A0D0AHG3"/>
<dbReference type="InterPro" id="IPR023045">
    <property type="entry name" value="MoaC"/>
</dbReference>
<dbReference type="CDD" id="cd21117">
    <property type="entry name" value="Twitch_MoaA"/>
    <property type="match status" value="1"/>
</dbReference>
<comment type="cofactor">
    <cofactor evidence="2">
        <name>[4Fe-4S] cluster</name>
        <dbReference type="ChEBI" id="CHEBI:49883"/>
    </cofactor>
</comment>
<dbReference type="STRING" id="930992.A0A0D0AHG3"/>
<dbReference type="Pfam" id="PF06463">
    <property type="entry name" value="Mob_synth_C"/>
    <property type="match status" value="1"/>
</dbReference>
<dbReference type="EMBL" id="KN835132">
    <property type="protein sequence ID" value="KIK49525.1"/>
    <property type="molecule type" value="Genomic_DNA"/>
</dbReference>
<dbReference type="OrthoDB" id="429626at2759"/>
<dbReference type="SUPFAM" id="SSF102114">
    <property type="entry name" value="Radical SAM enzymes"/>
    <property type="match status" value="1"/>
</dbReference>
<dbReference type="SFLD" id="SFLDG01383">
    <property type="entry name" value="cyclic_pyranopterin_phosphate"/>
    <property type="match status" value="1"/>
</dbReference>
<keyword evidence="6" id="KW-0004">4Fe-4S</keyword>
<dbReference type="InterPro" id="IPR013785">
    <property type="entry name" value="Aldolase_TIM"/>
</dbReference>
<dbReference type="SFLD" id="SFLDS00029">
    <property type="entry name" value="Radical_SAM"/>
    <property type="match status" value="1"/>
</dbReference>
<dbReference type="InterPro" id="IPR050105">
    <property type="entry name" value="MoCo_biosynth_MoaA/MoaC"/>
</dbReference>
<evidence type="ECO:0000256" key="3">
    <source>
        <dbReference type="ARBA" id="ARBA00005046"/>
    </source>
</evidence>
<evidence type="ECO:0000256" key="12">
    <source>
        <dbReference type="ARBA" id="ARBA00023134"/>
    </source>
</evidence>
<dbReference type="UniPathway" id="UPA00344"/>
<dbReference type="GO" id="GO:0005525">
    <property type="term" value="F:GTP binding"/>
    <property type="evidence" value="ECO:0007669"/>
    <property type="project" value="UniProtKB-KW"/>
</dbReference>
<keyword evidence="11" id="KW-0411">Iron-sulfur</keyword>
<dbReference type="InterPro" id="IPR013483">
    <property type="entry name" value="MoaA"/>
</dbReference>
<dbReference type="CDD" id="cd01335">
    <property type="entry name" value="Radical_SAM"/>
    <property type="match status" value="1"/>
</dbReference>
<dbReference type="Proteomes" id="UP000054485">
    <property type="component" value="Unassembled WGS sequence"/>
</dbReference>
<dbReference type="SUPFAM" id="SSF55040">
    <property type="entry name" value="Molybdenum cofactor biosynthesis protein C, MoaC"/>
    <property type="match status" value="1"/>
</dbReference>
<dbReference type="NCBIfam" id="NF006870">
    <property type="entry name" value="PRK09364.1"/>
    <property type="match status" value="1"/>
</dbReference>
<dbReference type="NCBIfam" id="TIGR02666">
    <property type="entry name" value="moaA"/>
    <property type="match status" value="1"/>
</dbReference>
<dbReference type="InterPro" id="IPR040064">
    <property type="entry name" value="MoaA-like"/>
</dbReference>
<dbReference type="SFLD" id="SFLDG01067">
    <property type="entry name" value="SPASM/twitch_domain_containing"/>
    <property type="match status" value="1"/>
</dbReference>
<evidence type="ECO:0000256" key="13">
    <source>
        <dbReference type="ARBA" id="ARBA00023150"/>
    </source>
</evidence>
<dbReference type="InterPro" id="IPR006638">
    <property type="entry name" value="Elp3/MiaA/NifB-like_rSAM"/>
</dbReference>
<keyword evidence="8" id="KW-0479">Metal-binding</keyword>
<reference evidence="17 18" key="1">
    <citation type="submission" date="2014-04" db="EMBL/GenBank/DDBJ databases">
        <authorList>
            <consortium name="DOE Joint Genome Institute"/>
            <person name="Kuo A."/>
            <person name="Ruytinx J."/>
            <person name="Rineau F."/>
            <person name="Colpaert J."/>
            <person name="Kohler A."/>
            <person name="Nagy L.G."/>
            <person name="Floudas D."/>
            <person name="Copeland A."/>
            <person name="Barry K.W."/>
            <person name="Cichocki N."/>
            <person name="Veneault-Fourrey C."/>
            <person name="LaButti K."/>
            <person name="Lindquist E.A."/>
            <person name="Lipzen A."/>
            <person name="Lundell T."/>
            <person name="Morin E."/>
            <person name="Murat C."/>
            <person name="Sun H."/>
            <person name="Tunlid A."/>
            <person name="Henrissat B."/>
            <person name="Grigoriev I.V."/>
            <person name="Hibbett D.S."/>
            <person name="Martin F."/>
            <person name="Nordberg H.P."/>
            <person name="Cantor M.N."/>
            <person name="Hua S.X."/>
        </authorList>
    </citation>
    <scope>NUCLEOTIDE SEQUENCE [LARGE SCALE GENOMIC DNA]</scope>
    <source>
        <strain evidence="17 18">UH-Slu-Lm8-n1</strain>
    </source>
</reference>
<dbReference type="GO" id="GO:0006777">
    <property type="term" value="P:Mo-molybdopterin cofactor biosynthetic process"/>
    <property type="evidence" value="ECO:0007669"/>
    <property type="project" value="UniProtKB-KW"/>
</dbReference>
<dbReference type="HAMAP" id="MF_01225_B">
    <property type="entry name" value="MoaA_B"/>
    <property type="match status" value="1"/>
</dbReference>
<organism evidence="17 18">
    <name type="scientific">Suillus luteus UH-Slu-Lm8-n1</name>
    <dbReference type="NCBI Taxonomy" id="930992"/>
    <lineage>
        <taxon>Eukaryota</taxon>
        <taxon>Fungi</taxon>
        <taxon>Dikarya</taxon>
        <taxon>Basidiomycota</taxon>
        <taxon>Agaricomycotina</taxon>
        <taxon>Agaricomycetes</taxon>
        <taxon>Agaricomycetidae</taxon>
        <taxon>Boletales</taxon>
        <taxon>Suillineae</taxon>
        <taxon>Suillaceae</taxon>
        <taxon>Suillus</taxon>
    </lineage>
</organism>
<dbReference type="SMART" id="SM00729">
    <property type="entry name" value="Elp3"/>
    <property type="match status" value="1"/>
</dbReference>
<evidence type="ECO:0000256" key="2">
    <source>
        <dbReference type="ARBA" id="ARBA00001966"/>
    </source>
</evidence>
<proteinExistence type="inferred from homology"/>
<dbReference type="PROSITE" id="PS01305">
    <property type="entry name" value="MOAA_NIFB_PQQE"/>
    <property type="match status" value="1"/>
</dbReference>
<keyword evidence="12" id="KW-0342">GTP-binding</keyword>
<dbReference type="InterPro" id="IPR058240">
    <property type="entry name" value="rSAM_sf"/>
</dbReference>
<dbReference type="GO" id="GO:0051539">
    <property type="term" value="F:4 iron, 4 sulfur cluster binding"/>
    <property type="evidence" value="ECO:0007669"/>
    <property type="project" value="UniProtKB-KW"/>
</dbReference>
<gene>
    <name evidence="17" type="ORF">CY34DRAFT_796953</name>
</gene>
<reference evidence="18" key="2">
    <citation type="submission" date="2015-01" db="EMBL/GenBank/DDBJ databases">
        <title>Evolutionary Origins and Diversification of the Mycorrhizal Mutualists.</title>
        <authorList>
            <consortium name="DOE Joint Genome Institute"/>
            <consortium name="Mycorrhizal Genomics Consortium"/>
            <person name="Kohler A."/>
            <person name="Kuo A."/>
            <person name="Nagy L.G."/>
            <person name="Floudas D."/>
            <person name="Copeland A."/>
            <person name="Barry K.W."/>
            <person name="Cichocki N."/>
            <person name="Veneault-Fourrey C."/>
            <person name="LaButti K."/>
            <person name="Lindquist E.A."/>
            <person name="Lipzen A."/>
            <person name="Lundell T."/>
            <person name="Morin E."/>
            <person name="Murat C."/>
            <person name="Riley R."/>
            <person name="Ohm R."/>
            <person name="Sun H."/>
            <person name="Tunlid A."/>
            <person name="Henrissat B."/>
            <person name="Grigoriev I.V."/>
            <person name="Hibbett D.S."/>
            <person name="Martin F."/>
        </authorList>
    </citation>
    <scope>NUCLEOTIDE SEQUENCE [LARGE SCALE GENOMIC DNA]</scope>
    <source>
        <strain evidence="18">UH-Slu-Lm8-n1</strain>
    </source>
</reference>
<dbReference type="GO" id="GO:0061798">
    <property type="term" value="F:GTP 3',8'-cyclase activity"/>
    <property type="evidence" value="ECO:0007669"/>
    <property type="project" value="UniProtKB-EC"/>
</dbReference>
<dbReference type="Pfam" id="PF01967">
    <property type="entry name" value="MoaC"/>
    <property type="match status" value="1"/>
</dbReference>
<dbReference type="Gene3D" id="3.30.70.640">
    <property type="entry name" value="Molybdopterin cofactor biosynthesis C (MoaC) domain"/>
    <property type="match status" value="1"/>
</dbReference>
<evidence type="ECO:0000256" key="15">
    <source>
        <dbReference type="ARBA" id="ARBA00048697"/>
    </source>
</evidence>
<dbReference type="InterPro" id="IPR047594">
    <property type="entry name" value="MoaC_bact/euk"/>
</dbReference>
<keyword evidence="14" id="KW-0456">Lyase</keyword>
<evidence type="ECO:0000256" key="10">
    <source>
        <dbReference type="ARBA" id="ARBA00023004"/>
    </source>
</evidence>
<evidence type="ECO:0000256" key="7">
    <source>
        <dbReference type="ARBA" id="ARBA00022691"/>
    </source>
</evidence>
<feature type="domain" description="Radical SAM core" evidence="16">
    <location>
        <begin position="57"/>
        <end position="291"/>
    </location>
</feature>
<evidence type="ECO:0000256" key="11">
    <source>
        <dbReference type="ARBA" id="ARBA00023014"/>
    </source>
</evidence>
<keyword evidence="18" id="KW-1185">Reference proteome</keyword>
<dbReference type="PANTHER" id="PTHR22960:SF0">
    <property type="entry name" value="MOLYBDENUM COFACTOR BIOSYNTHESIS PROTEIN 1"/>
    <property type="match status" value="1"/>
</dbReference>
<evidence type="ECO:0000259" key="16">
    <source>
        <dbReference type="PROSITE" id="PS51918"/>
    </source>
</evidence>
<evidence type="ECO:0000256" key="4">
    <source>
        <dbReference type="ARBA" id="ARBA00008484"/>
    </source>
</evidence>
<dbReference type="NCBIfam" id="TIGR00581">
    <property type="entry name" value="moaC"/>
    <property type="match status" value="1"/>
</dbReference>
<protein>
    <recommendedName>
        <fullName evidence="16">Radical SAM core domain-containing protein</fullName>
    </recommendedName>
</protein>
<dbReference type="Pfam" id="PF04055">
    <property type="entry name" value="Radical_SAM"/>
    <property type="match status" value="1"/>
</dbReference>
<dbReference type="PANTHER" id="PTHR22960">
    <property type="entry name" value="MOLYBDOPTERIN COFACTOR SYNTHESIS PROTEIN A"/>
    <property type="match status" value="1"/>
</dbReference>
<dbReference type="GO" id="GO:0046872">
    <property type="term" value="F:metal ion binding"/>
    <property type="evidence" value="ECO:0007669"/>
    <property type="project" value="UniProtKB-KW"/>
</dbReference>
<dbReference type="Gene3D" id="3.20.20.70">
    <property type="entry name" value="Aldolase class I"/>
    <property type="match status" value="1"/>
</dbReference>
<keyword evidence="13" id="KW-0501">Molybdenum cofactor biosynthesis</keyword>
<dbReference type="InterPro" id="IPR000385">
    <property type="entry name" value="MoaA_NifB_PqqE_Fe-S-bd_CS"/>
</dbReference>
<dbReference type="PROSITE" id="PS51918">
    <property type="entry name" value="RADICAL_SAM"/>
    <property type="match status" value="1"/>
</dbReference>
<comment type="pathway">
    <text evidence="3">Cofactor biosynthesis; molybdopterin biosynthesis.</text>
</comment>
<keyword evidence="7" id="KW-0949">S-adenosyl-L-methionine</keyword>
<sequence>MTYQRSSWLCSAISRKYGPACLRYYSQNTRTTPRAKAQSKIALIDAQSQFSPALVDSFHRRHDYLRISLTERCNLRCFYCMPSEGVELSPAHHILTDDEIIRLANLFVRSGVTKIRLTGGEPTVRKGLDGIIRRLNELRPFGLESIGMTTNGIALHRRLPLYIESGLTHLNLSLDTLDPFKFEIMTRRPGHDAVLRSLDTAIHSQGLRSVKLNVVVVKGLNDSEVLDFVKLTADKNISVRFIEFMPFTGNKWDKAKMVPSSQLLDIISKEYPSITRAPDELNDTARSWKIPGYAGSLGFISSMSDHFCSSCNRLRLTADGQIKVCLFDAKEVSLRDEMRRGASDGELLNVIGRAVQGKQEKHAGMEDIDVITNRPMILIGGIQPRKCRVQSWPSLPTQSYLLDNTPFLPHIYRRWSSSTSQSGLRLTHIGSDGRPCMVDVGNKDATKRSATASGRIYIPRSAYDLITGSGDADSTDKTIQKVRSKGDVISVAQLAAIMGCKRTADLIPLCHPLQISNVSVTLTPECGVRPVEQPGDEDASEYTIKCTATVACEGKTGVEMEALTAVSVGLLTVWDMLKAVAGKEMKIGEIIVTHKTGGKSGDFTRGS</sequence>
<dbReference type="HOGENOM" id="CLU_009273_7_2_1"/>
<evidence type="ECO:0000256" key="8">
    <source>
        <dbReference type="ARBA" id="ARBA00022723"/>
    </source>
</evidence>
<evidence type="ECO:0000256" key="14">
    <source>
        <dbReference type="ARBA" id="ARBA00023239"/>
    </source>
</evidence>
<dbReference type="GO" id="GO:0061799">
    <property type="term" value="F:cyclic pyranopterin monophosphate synthase activity"/>
    <property type="evidence" value="ECO:0007669"/>
    <property type="project" value="UniProtKB-EC"/>
</dbReference>
<evidence type="ECO:0000313" key="18">
    <source>
        <dbReference type="Proteomes" id="UP000054485"/>
    </source>
</evidence>
<evidence type="ECO:0000256" key="1">
    <source>
        <dbReference type="ARBA" id="ARBA00001637"/>
    </source>
</evidence>
<dbReference type="CDD" id="cd01420">
    <property type="entry name" value="MoaC_PE"/>
    <property type="match status" value="1"/>
</dbReference>
<accession>A0A0D0AHG3</accession>